<keyword evidence="2 4" id="KW-0863">Zinc-finger</keyword>
<dbReference type="SUPFAM" id="SSF49599">
    <property type="entry name" value="TRAF domain-like"/>
    <property type="match status" value="1"/>
</dbReference>
<comment type="caution">
    <text evidence="6">The sequence shown here is derived from an EMBL/GenBank/DDBJ whole genome shotgun (WGS) entry which is preliminary data.</text>
</comment>
<dbReference type="PANTHER" id="PTHR45877">
    <property type="entry name" value="E3 UBIQUITIN-PROTEIN LIGASE SIAH2"/>
    <property type="match status" value="1"/>
</dbReference>
<dbReference type="GO" id="GO:0043161">
    <property type="term" value="P:proteasome-mediated ubiquitin-dependent protein catabolic process"/>
    <property type="evidence" value="ECO:0007669"/>
    <property type="project" value="TreeGrafter"/>
</dbReference>
<dbReference type="InterPro" id="IPR013083">
    <property type="entry name" value="Znf_RING/FYVE/PHD"/>
</dbReference>
<feature type="domain" description="RING-type" evidence="5">
    <location>
        <begin position="16"/>
        <end position="51"/>
    </location>
</feature>
<dbReference type="GO" id="GO:0016567">
    <property type="term" value="P:protein ubiquitination"/>
    <property type="evidence" value="ECO:0007669"/>
    <property type="project" value="UniProtKB-UniPathway"/>
</dbReference>
<proteinExistence type="predicted"/>
<sequence length="249" mass="28812">MEKVEVNSLFAESLECPSCNAFYDPPIFICQNGHSLCHRCTKISKPCPLCRVPLTQNFRNYTLEKILEQITVPCKFAGCTKSITLFERSNHLKDCKFSDNLNCIECASSEEDLILHLIKTHDYKEIVMQDTGGLRSFSGPQESWMRDTEWPKGVWKFGKSNLVVRALSSSGIFHVYLYRIEREPVSIKLSLESEDIQFGFKGKLPHISDYQEKSPEPHFNCDVNLLLEKFVKRHEDDEDILRLWIKVSK</sequence>
<gene>
    <name evidence="6" type="ORF">SteCoe_25938</name>
</gene>
<evidence type="ECO:0000259" key="5">
    <source>
        <dbReference type="PROSITE" id="PS50089"/>
    </source>
</evidence>
<dbReference type="UniPathway" id="UPA00143"/>
<dbReference type="GO" id="GO:0061630">
    <property type="term" value="F:ubiquitin protein ligase activity"/>
    <property type="evidence" value="ECO:0007669"/>
    <property type="project" value="TreeGrafter"/>
</dbReference>
<organism evidence="6 7">
    <name type="scientific">Stentor coeruleus</name>
    <dbReference type="NCBI Taxonomy" id="5963"/>
    <lineage>
        <taxon>Eukaryota</taxon>
        <taxon>Sar</taxon>
        <taxon>Alveolata</taxon>
        <taxon>Ciliophora</taxon>
        <taxon>Postciliodesmatophora</taxon>
        <taxon>Heterotrichea</taxon>
        <taxon>Heterotrichida</taxon>
        <taxon>Stentoridae</taxon>
        <taxon>Stentor</taxon>
    </lineage>
</organism>
<evidence type="ECO:0000313" key="7">
    <source>
        <dbReference type="Proteomes" id="UP000187209"/>
    </source>
</evidence>
<keyword evidence="7" id="KW-1185">Reference proteome</keyword>
<evidence type="ECO:0000256" key="4">
    <source>
        <dbReference type="PROSITE-ProRule" id="PRU00175"/>
    </source>
</evidence>
<dbReference type="InterPro" id="IPR004162">
    <property type="entry name" value="SINA-like_animal"/>
</dbReference>
<evidence type="ECO:0000256" key="2">
    <source>
        <dbReference type="ARBA" id="ARBA00022771"/>
    </source>
</evidence>
<accession>A0A1R2BE81</accession>
<dbReference type="InterPro" id="IPR001841">
    <property type="entry name" value="Znf_RING"/>
</dbReference>
<dbReference type="GO" id="GO:0005737">
    <property type="term" value="C:cytoplasm"/>
    <property type="evidence" value="ECO:0007669"/>
    <property type="project" value="TreeGrafter"/>
</dbReference>
<dbReference type="Gene3D" id="3.30.40.10">
    <property type="entry name" value="Zinc/RING finger domain, C3HC4 (zinc finger)"/>
    <property type="match status" value="2"/>
</dbReference>
<protein>
    <recommendedName>
        <fullName evidence="5">RING-type domain-containing protein</fullName>
    </recommendedName>
</protein>
<keyword evidence="1" id="KW-0479">Metal-binding</keyword>
<dbReference type="AlphaFoldDB" id="A0A1R2BE81"/>
<dbReference type="GO" id="GO:0008270">
    <property type="term" value="F:zinc ion binding"/>
    <property type="evidence" value="ECO:0007669"/>
    <property type="project" value="UniProtKB-KW"/>
</dbReference>
<dbReference type="Proteomes" id="UP000187209">
    <property type="component" value="Unassembled WGS sequence"/>
</dbReference>
<dbReference type="Pfam" id="PF21362">
    <property type="entry name" value="Sina_RING"/>
    <property type="match status" value="1"/>
</dbReference>
<dbReference type="EMBL" id="MPUH01000715">
    <property type="protein sequence ID" value="OMJ75020.1"/>
    <property type="molecule type" value="Genomic_DNA"/>
</dbReference>
<dbReference type="PANTHER" id="PTHR45877:SF2">
    <property type="entry name" value="E3 UBIQUITIN-PROTEIN LIGASE SINA-RELATED"/>
    <property type="match status" value="1"/>
</dbReference>
<dbReference type="PROSITE" id="PS50089">
    <property type="entry name" value="ZF_RING_2"/>
    <property type="match status" value="1"/>
</dbReference>
<dbReference type="SUPFAM" id="SSF57850">
    <property type="entry name" value="RING/U-box"/>
    <property type="match status" value="1"/>
</dbReference>
<dbReference type="OrthoDB" id="7173918at2759"/>
<evidence type="ECO:0000256" key="1">
    <source>
        <dbReference type="ARBA" id="ARBA00022723"/>
    </source>
</evidence>
<evidence type="ECO:0000313" key="6">
    <source>
        <dbReference type="EMBL" id="OMJ75020.1"/>
    </source>
</evidence>
<keyword evidence="3" id="KW-0862">Zinc</keyword>
<reference evidence="6 7" key="1">
    <citation type="submission" date="2016-11" db="EMBL/GenBank/DDBJ databases">
        <title>The macronuclear genome of Stentor coeruleus: a giant cell with tiny introns.</title>
        <authorList>
            <person name="Slabodnick M."/>
            <person name="Ruby J.G."/>
            <person name="Reiff S.B."/>
            <person name="Swart E.C."/>
            <person name="Gosai S."/>
            <person name="Prabakaran S."/>
            <person name="Witkowska E."/>
            <person name="Larue G.E."/>
            <person name="Fisher S."/>
            <person name="Freeman R.M."/>
            <person name="Gunawardena J."/>
            <person name="Chu W."/>
            <person name="Stover N.A."/>
            <person name="Gregory B.D."/>
            <person name="Nowacki M."/>
            <person name="Derisi J."/>
            <person name="Roy S.W."/>
            <person name="Marshall W.F."/>
            <person name="Sood P."/>
        </authorList>
    </citation>
    <scope>NUCLEOTIDE SEQUENCE [LARGE SCALE GENOMIC DNA]</scope>
    <source>
        <strain evidence="6">WM001</strain>
    </source>
</reference>
<dbReference type="GO" id="GO:0031624">
    <property type="term" value="F:ubiquitin conjugating enzyme binding"/>
    <property type="evidence" value="ECO:0007669"/>
    <property type="project" value="TreeGrafter"/>
</dbReference>
<name>A0A1R2BE81_9CILI</name>
<dbReference type="InterPro" id="IPR049548">
    <property type="entry name" value="Sina-like_RING"/>
</dbReference>
<evidence type="ECO:0000256" key="3">
    <source>
        <dbReference type="ARBA" id="ARBA00022833"/>
    </source>
</evidence>